<dbReference type="NCBIfam" id="TIGR03696">
    <property type="entry name" value="Rhs_assc_core"/>
    <property type="match status" value="1"/>
</dbReference>
<dbReference type="Gene3D" id="2.180.10.10">
    <property type="entry name" value="RHS repeat-associated core"/>
    <property type="match status" value="1"/>
</dbReference>
<evidence type="ECO:0008006" key="2">
    <source>
        <dbReference type="Google" id="ProtNLM"/>
    </source>
</evidence>
<dbReference type="AlphaFoldDB" id="A0A3B0WN23"/>
<name>A0A3B0WN23_9ZZZZ</name>
<sequence length="372" mass="41374">DEDTGLYYANARYYDSETARFNREDPFDGDVNTPPSLHRYLYAFANPNFYVDPTGKCNEAYNNFSFAGCAEQAEELSNIDNPEEEIINRIKIENAGYIGIGQAGFDAIKGMFELMGQISATLGEGLSAGSYYEGSARNFRNTLDSVSNGIAHPLDTIQQAHQNHKAKVAAFEQAGDHAAATQERFRYGTNWVASVFGAAKAIQSFSKSSPKIVVESPDNKLNLNNIEVLSIRDARRLEGDNQGLIFVKEPQGNLNRFFEQFDAGTTGAFSETITQKRAVPALRFDNPNPRGNNFVKFDGIELNTNRVIDRKTNLTTRSKQLQSLQRASGALKRNPNFNGVFEFPNQKAADKAINILRQQNITNIIVRVVESE</sequence>
<protein>
    <recommendedName>
        <fullName evidence="2">RHS repeat-associated core domain-containing protein</fullName>
    </recommendedName>
</protein>
<dbReference type="InterPro" id="IPR022385">
    <property type="entry name" value="Rhs_assc_core"/>
</dbReference>
<reference evidence="1" key="1">
    <citation type="submission" date="2018-06" db="EMBL/GenBank/DDBJ databases">
        <authorList>
            <person name="Zhirakovskaya E."/>
        </authorList>
    </citation>
    <scope>NUCLEOTIDE SEQUENCE</scope>
</reference>
<feature type="non-terminal residue" evidence="1">
    <location>
        <position position="1"/>
    </location>
</feature>
<organism evidence="1">
    <name type="scientific">hydrothermal vent metagenome</name>
    <dbReference type="NCBI Taxonomy" id="652676"/>
    <lineage>
        <taxon>unclassified sequences</taxon>
        <taxon>metagenomes</taxon>
        <taxon>ecological metagenomes</taxon>
    </lineage>
</organism>
<accession>A0A3B0WN23</accession>
<evidence type="ECO:0000313" key="1">
    <source>
        <dbReference type="EMBL" id="VAW45014.1"/>
    </source>
</evidence>
<gene>
    <name evidence="1" type="ORF">MNBD_GAMMA03-220</name>
</gene>
<proteinExistence type="predicted"/>
<dbReference type="EMBL" id="UOFC01000035">
    <property type="protein sequence ID" value="VAW45014.1"/>
    <property type="molecule type" value="Genomic_DNA"/>
</dbReference>